<evidence type="ECO:0000259" key="8">
    <source>
        <dbReference type="Pfam" id="PF22544"/>
    </source>
</evidence>
<keyword evidence="4" id="KW-0969">Cilium</keyword>
<dbReference type="Proteomes" id="UP000297762">
    <property type="component" value="Unassembled WGS sequence"/>
</dbReference>
<dbReference type="InterPro" id="IPR013783">
    <property type="entry name" value="Ig-like_fold"/>
</dbReference>
<gene>
    <name evidence="9" type="ORF">EHQ64_15345</name>
</gene>
<evidence type="ECO:0000256" key="1">
    <source>
        <dbReference type="ARBA" id="ARBA00004138"/>
    </source>
</evidence>
<keyword evidence="3" id="KW-0963">Cytoplasm</keyword>
<evidence type="ECO:0000313" key="10">
    <source>
        <dbReference type="Proteomes" id="UP000297762"/>
    </source>
</evidence>
<dbReference type="OrthoDB" id="346111at2"/>
<dbReference type="AlphaFoldDB" id="A0A4R9K546"/>
<evidence type="ECO:0000256" key="4">
    <source>
        <dbReference type="ARBA" id="ARBA00023069"/>
    </source>
</evidence>
<proteinExistence type="predicted"/>
<comment type="caution">
    <text evidence="9">The sequence shown here is derived from an EMBL/GenBank/DDBJ whole genome shotgun (WGS) entry which is preliminary data.</text>
</comment>
<evidence type="ECO:0000313" key="9">
    <source>
        <dbReference type="EMBL" id="TGL59468.1"/>
    </source>
</evidence>
<name>A0A4R9K546_9LEPT</name>
<organism evidence="9 10">
    <name type="scientific">Leptospira sarikeiensis</name>
    <dbReference type="NCBI Taxonomy" id="2484943"/>
    <lineage>
        <taxon>Bacteria</taxon>
        <taxon>Pseudomonadati</taxon>
        <taxon>Spirochaetota</taxon>
        <taxon>Spirochaetia</taxon>
        <taxon>Leptospirales</taxon>
        <taxon>Leptospiraceae</taxon>
        <taxon>Leptospira</taxon>
    </lineage>
</organism>
<feature type="domain" description="HYDIN/VesB/CFA65-like Ig-like" evidence="8">
    <location>
        <begin position="177"/>
        <end position="260"/>
    </location>
</feature>
<evidence type="ECO:0000256" key="6">
    <source>
        <dbReference type="SAM" id="MobiDB-lite"/>
    </source>
</evidence>
<dbReference type="InterPro" id="IPR053879">
    <property type="entry name" value="HYDIN_VesB_CFA65-like_Ig"/>
</dbReference>
<dbReference type="GO" id="GO:0005737">
    <property type="term" value="C:cytoplasm"/>
    <property type="evidence" value="ECO:0007669"/>
    <property type="project" value="UniProtKB-SubCell"/>
</dbReference>
<dbReference type="EMBL" id="RQGF01000030">
    <property type="protein sequence ID" value="TGL59468.1"/>
    <property type="molecule type" value="Genomic_DNA"/>
</dbReference>
<evidence type="ECO:0000256" key="2">
    <source>
        <dbReference type="ARBA" id="ARBA00004496"/>
    </source>
</evidence>
<feature type="compositionally biased region" description="Polar residues" evidence="6">
    <location>
        <begin position="178"/>
        <end position="192"/>
    </location>
</feature>
<evidence type="ECO:0000256" key="7">
    <source>
        <dbReference type="SAM" id="SignalP"/>
    </source>
</evidence>
<sequence length="504" mass="53155">MGPKIQLFLIYFLFLSLNCNGDSQSPFYFFTPFEPASVNGIVLRESGREYPSGSTFVLGNVTSNTEGESILFKIVNQGNSVVGIGNGTITGSNASEFVLVGPNLTTVLEPGDYKEFEIKFSPNNTTGVKTAILNISSDDPIVGNYSIKLSGTSVAAAAPRIEVKISSTSLSDNSSGSQQNFSTRENTTSTSKTVTIKNTGNLSLYLNNPIDVQGSDNVYFAVAQPFKTTLAPKQSTTFTVNFSPNNTITKNAKLQIYSNDPNIPIFRILLAGTGTPTPVPKIEITYTNNSSMTENVTIPGSHSFSFGSIFPNSSSTSKTFTIKNVGDTGTTLNISNASISDNTNFTVSSISSVNLTKTNATDPAATFTVIFNPNTIGNKATVLTITSANGSSGNSSNHTIDLSGVGGKRDILLSWTSSKEKGVHQTGGGYSLCYKKGSSFNSSTDTGVSCINIPYVSGPFAPNSAIATMDSSGIFYFRIKAYSVINSTANFSAAFTVTVTSAGP</sequence>
<feature type="region of interest" description="Disordered" evidence="6">
    <location>
        <begin position="167"/>
        <end position="192"/>
    </location>
</feature>
<dbReference type="Gene3D" id="2.60.40.10">
    <property type="entry name" value="Immunoglobulins"/>
    <property type="match status" value="3"/>
</dbReference>
<accession>A0A4R9K546</accession>
<evidence type="ECO:0000256" key="5">
    <source>
        <dbReference type="ARBA" id="ARBA00023273"/>
    </source>
</evidence>
<feature type="compositionally biased region" description="Low complexity" evidence="6">
    <location>
        <begin position="167"/>
        <end position="177"/>
    </location>
</feature>
<protein>
    <submittedName>
        <fullName evidence="9">Choice-of-anchor D domain-containing protein</fullName>
    </submittedName>
</protein>
<keyword evidence="7" id="KW-0732">Signal</keyword>
<keyword evidence="5" id="KW-0966">Cell projection</keyword>
<feature type="signal peptide" evidence="7">
    <location>
        <begin position="1"/>
        <end position="21"/>
    </location>
</feature>
<reference evidence="9" key="1">
    <citation type="journal article" date="2019" name="PLoS Negl. Trop. Dis.">
        <title>Revisiting the worldwide diversity of Leptospira species in the environment.</title>
        <authorList>
            <person name="Vincent A.T."/>
            <person name="Schiettekatte O."/>
            <person name="Bourhy P."/>
            <person name="Veyrier F.J."/>
            <person name="Picardeau M."/>
        </authorList>
    </citation>
    <scope>NUCLEOTIDE SEQUENCE [LARGE SCALE GENOMIC DNA]</scope>
    <source>
        <strain evidence="9">201702455</strain>
    </source>
</reference>
<feature type="chain" id="PRO_5020471029" evidence="7">
    <location>
        <begin position="22"/>
        <end position="504"/>
    </location>
</feature>
<comment type="subcellular location">
    <subcellularLocation>
        <location evidence="1">Cell projection</location>
        <location evidence="1">Cilium</location>
    </subcellularLocation>
    <subcellularLocation>
        <location evidence="2">Cytoplasm</location>
    </subcellularLocation>
</comment>
<evidence type="ECO:0000256" key="3">
    <source>
        <dbReference type="ARBA" id="ARBA00022490"/>
    </source>
</evidence>
<dbReference type="RefSeq" id="WP_135650683.1">
    <property type="nucleotide sequence ID" value="NZ_RQGF01000030.1"/>
</dbReference>
<dbReference type="NCBIfam" id="NF012200">
    <property type="entry name" value="choice_anch_D"/>
    <property type="match status" value="2"/>
</dbReference>
<dbReference type="Pfam" id="PF22544">
    <property type="entry name" value="HYDIN_VesB_CFA65-like_Ig"/>
    <property type="match status" value="1"/>
</dbReference>
<keyword evidence="10" id="KW-1185">Reference proteome</keyword>